<feature type="transmembrane region" description="Helical" evidence="1">
    <location>
        <begin position="6"/>
        <end position="27"/>
    </location>
</feature>
<keyword evidence="3" id="KW-1185">Reference proteome</keyword>
<protein>
    <submittedName>
        <fullName evidence="2">Uncharacterized protein</fullName>
    </submittedName>
</protein>
<sequence>MWLYIGIGVGVLLATVVFHIVIWNVFFKPRLQKQAQLLEQQALAQQGQQLAQQGQRLTQLASEQQISDEKNEGE</sequence>
<dbReference type="Proteomes" id="UP000541421">
    <property type="component" value="Unassembled WGS sequence"/>
</dbReference>
<keyword evidence="1" id="KW-0812">Transmembrane</keyword>
<keyword evidence="1" id="KW-1133">Transmembrane helix</keyword>
<gene>
    <name evidence="2" type="ORF">HKX40_03225</name>
</gene>
<reference evidence="2 3" key="1">
    <citation type="submission" date="2020-05" db="EMBL/GenBank/DDBJ databases">
        <authorList>
            <person name="Niu N."/>
        </authorList>
    </citation>
    <scope>NUCLEOTIDE SEQUENCE [LARGE SCALE GENOMIC DNA]</scope>
    <source>
        <strain evidence="2 3">LMG10982</strain>
    </source>
</reference>
<accession>A0A7Y4P459</accession>
<organism evidence="2 3">
    <name type="scientific">Pelistega europaea</name>
    <dbReference type="NCBI Taxonomy" id="106147"/>
    <lineage>
        <taxon>Bacteria</taxon>
        <taxon>Pseudomonadati</taxon>
        <taxon>Pseudomonadota</taxon>
        <taxon>Betaproteobacteria</taxon>
        <taxon>Burkholderiales</taxon>
        <taxon>Alcaligenaceae</taxon>
        <taxon>Pelistega</taxon>
    </lineage>
</organism>
<evidence type="ECO:0000256" key="1">
    <source>
        <dbReference type="SAM" id="Phobius"/>
    </source>
</evidence>
<name>A0A7Y4P459_9BURK</name>
<dbReference type="EMBL" id="JABGBO010000003">
    <property type="protein sequence ID" value="NOL49156.1"/>
    <property type="molecule type" value="Genomic_DNA"/>
</dbReference>
<evidence type="ECO:0000313" key="2">
    <source>
        <dbReference type="EMBL" id="NOL49156.1"/>
    </source>
</evidence>
<keyword evidence="1" id="KW-0472">Membrane</keyword>
<comment type="caution">
    <text evidence="2">The sequence shown here is derived from an EMBL/GenBank/DDBJ whole genome shotgun (WGS) entry which is preliminary data.</text>
</comment>
<dbReference type="AlphaFoldDB" id="A0A7Y4P459"/>
<dbReference type="RefSeq" id="WP_171588133.1">
    <property type="nucleotide sequence ID" value="NZ_JABGBO010000003.1"/>
</dbReference>
<evidence type="ECO:0000313" key="3">
    <source>
        <dbReference type="Proteomes" id="UP000541421"/>
    </source>
</evidence>
<proteinExistence type="predicted"/>